<name>A0A2V0PN84_9CHLO</name>
<dbReference type="GO" id="GO:0016787">
    <property type="term" value="F:hydrolase activity"/>
    <property type="evidence" value="ECO:0007669"/>
    <property type="project" value="UniProtKB-KW"/>
</dbReference>
<dbReference type="PANTHER" id="PTHR17630">
    <property type="entry name" value="DIENELACTONE HYDROLASE"/>
    <property type="match status" value="1"/>
</dbReference>
<dbReference type="STRING" id="307507.A0A2V0PN84"/>
<feature type="domain" description="Dienelactone hydrolase" evidence="2">
    <location>
        <begin position="59"/>
        <end position="276"/>
    </location>
</feature>
<feature type="signal peptide" evidence="1">
    <location>
        <begin position="1"/>
        <end position="22"/>
    </location>
</feature>
<dbReference type="InterPro" id="IPR002925">
    <property type="entry name" value="Dienelactn_hydro"/>
</dbReference>
<evidence type="ECO:0000313" key="4">
    <source>
        <dbReference type="Proteomes" id="UP000247498"/>
    </source>
</evidence>
<keyword evidence="4" id="KW-1185">Reference proteome</keyword>
<dbReference type="Gene3D" id="3.40.50.1820">
    <property type="entry name" value="alpha/beta hydrolase"/>
    <property type="match status" value="1"/>
</dbReference>
<keyword evidence="1" id="KW-0732">Signal</keyword>
<feature type="chain" id="PRO_5016138941" evidence="1">
    <location>
        <begin position="23"/>
        <end position="277"/>
    </location>
</feature>
<organism evidence="3 4">
    <name type="scientific">Raphidocelis subcapitata</name>
    <dbReference type="NCBI Taxonomy" id="307507"/>
    <lineage>
        <taxon>Eukaryota</taxon>
        <taxon>Viridiplantae</taxon>
        <taxon>Chlorophyta</taxon>
        <taxon>core chlorophytes</taxon>
        <taxon>Chlorophyceae</taxon>
        <taxon>CS clade</taxon>
        <taxon>Sphaeropleales</taxon>
        <taxon>Selenastraceae</taxon>
        <taxon>Raphidocelis</taxon>
    </lineage>
</organism>
<dbReference type="InParanoid" id="A0A2V0PN84"/>
<evidence type="ECO:0000259" key="2">
    <source>
        <dbReference type="Pfam" id="PF01738"/>
    </source>
</evidence>
<sequence length="277" mass="29195">MRRSSLLAGVGLALVLIGCASARELGDNAYWSSHGLGVVQSGLQAGKVIRFLGSGNASMEAYVSEPPGAKPGAAVVLFSDIYGFGLNNTRLWADRLAKAGGFLVVLPDFFRGDALTEATRNTSDAWKLRHPKERVLKDFAALVPEIKKKWPSVERIGQQGFCWGGLYSVLLSGPQEPKVDAAVGFHASGLTPEAVAAVTGPLSLQAADPLLDLKAMNGSFYDSTAKVFAAKRAEGIPAEIKSHPDMPHGFALRGNASHAEAAAAAFDAGVAFLKRHI</sequence>
<proteinExistence type="predicted"/>
<dbReference type="SUPFAM" id="SSF53474">
    <property type="entry name" value="alpha/beta-Hydrolases"/>
    <property type="match status" value="1"/>
</dbReference>
<evidence type="ECO:0000256" key="1">
    <source>
        <dbReference type="SAM" id="SignalP"/>
    </source>
</evidence>
<dbReference type="OrthoDB" id="17560at2759"/>
<comment type="caution">
    <text evidence="3">The sequence shown here is derived from an EMBL/GenBank/DDBJ whole genome shotgun (WGS) entry which is preliminary data.</text>
</comment>
<protein>
    <submittedName>
        <fullName evidence="3">Alpha beta-hydrolase</fullName>
    </submittedName>
</protein>
<dbReference type="PANTHER" id="PTHR17630:SF44">
    <property type="entry name" value="PROTEIN AIM2"/>
    <property type="match status" value="1"/>
</dbReference>
<reference evidence="3 4" key="1">
    <citation type="journal article" date="2018" name="Sci. Rep.">
        <title>Raphidocelis subcapitata (=Pseudokirchneriella subcapitata) provides an insight into genome evolution and environmental adaptations in the Sphaeropleales.</title>
        <authorList>
            <person name="Suzuki S."/>
            <person name="Yamaguchi H."/>
            <person name="Nakajima N."/>
            <person name="Kawachi M."/>
        </authorList>
    </citation>
    <scope>NUCLEOTIDE SEQUENCE [LARGE SCALE GENOMIC DNA]</scope>
    <source>
        <strain evidence="3 4">NIES-35</strain>
    </source>
</reference>
<dbReference type="Proteomes" id="UP000247498">
    <property type="component" value="Unassembled WGS sequence"/>
</dbReference>
<dbReference type="AlphaFoldDB" id="A0A2V0PN84"/>
<accession>A0A2V0PN84</accession>
<gene>
    <name evidence="3" type="ORF">Rsub_11967</name>
</gene>
<dbReference type="InterPro" id="IPR029058">
    <property type="entry name" value="AB_hydrolase_fold"/>
</dbReference>
<dbReference type="FunCoup" id="A0A2V0PN84">
    <property type="interactions" value="927"/>
</dbReference>
<dbReference type="PROSITE" id="PS51257">
    <property type="entry name" value="PROKAR_LIPOPROTEIN"/>
    <property type="match status" value="1"/>
</dbReference>
<dbReference type="Pfam" id="PF01738">
    <property type="entry name" value="DLH"/>
    <property type="match status" value="1"/>
</dbReference>
<keyword evidence="3" id="KW-0378">Hydrolase</keyword>
<dbReference type="EMBL" id="BDRX01000161">
    <property type="protein sequence ID" value="GBF99533.1"/>
    <property type="molecule type" value="Genomic_DNA"/>
</dbReference>
<evidence type="ECO:0000313" key="3">
    <source>
        <dbReference type="EMBL" id="GBF99533.1"/>
    </source>
</evidence>